<accession>A0A6A6TWP4</accession>
<evidence type="ECO:0000256" key="1">
    <source>
        <dbReference type="SAM" id="MobiDB-lite"/>
    </source>
</evidence>
<dbReference type="SUPFAM" id="SSF52540">
    <property type="entry name" value="P-loop containing nucleoside triphosphate hydrolases"/>
    <property type="match status" value="1"/>
</dbReference>
<dbReference type="InterPro" id="IPR054289">
    <property type="entry name" value="DUF7025"/>
</dbReference>
<feature type="compositionally biased region" description="Acidic residues" evidence="1">
    <location>
        <begin position="79"/>
        <end position="94"/>
    </location>
</feature>
<gene>
    <name evidence="3" type="ORF">BT63DRAFT_380228</name>
</gene>
<evidence type="ECO:0000313" key="3">
    <source>
        <dbReference type="EMBL" id="KAF2663288.1"/>
    </source>
</evidence>
<organism evidence="3 4">
    <name type="scientific">Microthyrium microscopicum</name>
    <dbReference type="NCBI Taxonomy" id="703497"/>
    <lineage>
        <taxon>Eukaryota</taxon>
        <taxon>Fungi</taxon>
        <taxon>Dikarya</taxon>
        <taxon>Ascomycota</taxon>
        <taxon>Pezizomycotina</taxon>
        <taxon>Dothideomycetes</taxon>
        <taxon>Dothideomycetes incertae sedis</taxon>
        <taxon>Microthyriales</taxon>
        <taxon>Microthyriaceae</taxon>
        <taxon>Microthyrium</taxon>
    </lineage>
</organism>
<dbReference type="Pfam" id="PF00004">
    <property type="entry name" value="AAA"/>
    <property type="match status" value="1"/>
</dbReference>
<dbReference type="Gene3D" id="3.40.50.300">
    <property type="entry name" value="P-loop containing nucleotide triphosphate hydrolases"/>
    <property type="match status" value="1"/>
</dbReference>
<dbReference type="Pfam" id="PF22942">
    <property type="entry name" value="DUF7025"/>
    <property type="match status" value="1"/>
</dbReference>
<dbReference type="Proteomes" id="UP000799302">
    <property type="component" value="Unassembled WGS sequence"/>
</dbReference>
<feature type="region of interest" description="Disordered" evidence="1">
    <location>
        <begin position="29"/>
        <end position="96"/>
    </location>
</feature>
<dbReference type="EMBL" id="MU004246">
    <property type="protein sequence ID" value="KAF2663288.1"/>
    <property type="molecule type" value="Genomic_DNA"/>
</dbReference>
<feature type="compositionally biased region" description="Polar residues" evidence="1">
    <location>
        <begin position="51"/>
        <end position="60"/>
    </location>
</feature>
<dbReference type="PANTHER" id="PTHR46411:SF2">
    <property type="entry name" value="AAA+ ATPASE DOMAIN-CONTAINING PROTEIN"/>
    <property type="match status" value="1"/>
</dbReference>
<feature type="region of interest" description="Disordered" evidence="1">
    <location>
        <begin position="755"/>
        <end position="778"/>
    </location>
</feature>
<dbReference type="SMART" id="SM00382">
    <property type="entry name" value="AAA"/>
    <property type="match status" value="1"/>
</dbReference>
<reference evidence="3" key="1">
    <citation type="journal article" date="2020" name="Stud. Mycol.">
        <title>101 Dothideomycetes genomes: a test case for predicting lifestyles and emergence of pathogens.</title>
        <authorList>
            <person name="Haridas S."/>
            <person name="Albert R."/>
            <person name="Binder M."/>
            <person name="Bloem J."/>
            <person name="Labutti K."/>
            <person name="Salamov A."/>
            <person name="Andreopoulos B."/>
            <person name="Baker S."/>
            <person name="Barry K."/>
            <person name="Bills G."/>
            <person name="Bluhm B."/>
            <person name="Cannon C."/>
            <person name="Castanera R."/>
            <person name="Culley D."/>
            <person name="Daum C."/>
            <person name="Ezra D."/>
            <person name="Gonzalez J."/>
            <person name="Henrissat B."/>
            <person name="Kuo A."/>
            <person name="Liang C."/>
            <person name="Lipzen A."/>
            <person name="Lutzoni F."/>
            <person name="Magnuson J."/>
            <person name="Mondo S."/>
            <person name="Nolan M."/>
            <person name="Ohm R."/>
            <person name="Pangilinan J."/>
            <person name="Park H.-J."/>
            <person name="Ramirez L."/>
            <person name="Alfaro M."/>
            <person name="Sun H."/>
            <person name="Tritt A."/>
            <person name="Yoshinaga Y."/>
            <person name="Zwiers L.-H."/>
            <person name="Turgeon B."/>
            <person name="Goodwin S."/>
            <person name="Spatafora J."/>
            <person name="Crous P."/>
            <person name="Grigoriev I."/>
        </authorList>
    </citation>
    <scope>NUCLEOTIDE SEQUENCE</scope>
    <source>
        <strain evidence="3">CBS 115976</strain>
    </source>
</reference>
<feature type="domain" description="AAA+ ATPase" evidence="2">
    <location>
        <begin position="535"/>
        <end position="662"/>
    </location>
</feature>
<dbReference type="InterPro" id="IPR027417">
    <property type="entry name" value="P-loop_NTPase"/>
</dbReference>
<dbReference type="InterPro" id="IPR003959">
    <property type="entry name" value="ATPase_AAA_core"/>
</dbReference>
<sequence length="778" mass="88651">MNRKSVSIPRLKFSQISQNLPNLQNTKICFTSSEDESEEIEERRDRLLAQSEASSPSCTADEQLEDQDDESHTSNNEPDIFDFSDLDASEGEQDTADKQDPFAAILDSALPEHGEGELCELHTFNSLLNGQGQRIALKAGNRVFGDIHPEESSKAALVLTRVFSVTKSLQETVLEVRSPYIKRALRDVIESYPGVNIGTTGHIVIRDEPRCLFHYREELRGYMLKSDSPKVKEHVEFCLQYLERTLLPQMASYVSMMTDNLKEAGIDFDNLWMVFKPGDLVYQMVQGHPLVSRLKSVQKYEQGQALWVLSSERLICDGTKFGFQGHMIKVDQYEGFKRLIDLDVFPFRHHPQHDVLRDELIARGRRYTSLIGIHYKTFNGMAVIPPTSQQNLMATQQQIQLQQQAMTYPNGMKYAPAYNPPIERVILDNEHYVSNVRSTPVTFLPYSSQFTPITDVPLKIPDEDLIVSDFRVPGYALTTKKWLFFHVDSIHDVSFNKGAFKNLVLPRDKKRMISSLVRQKPEDIKFDDLIRGKGKGLIFLLYGEPGVGKTYTGESIADHTQRPLLSLNVGDLPMISERLESNLSSSLELATRWNALVLIDECDVFMEARSQREIVRNELVSVFLRKLEYFEGIMFLTTNRIESIDSAFKSRIHLSIAYPKLDMNSRRKLWTSFVVAGSDGQCPTWMNEGFLDLVSEVEINGRQIRNIVRIAKSLAVKKKRGLIPKDLYSGLDALKSFEVDFQRAVSKRRLSIDAEERPKKRARAEKQTNNSEAGCIGK</sequence>
<dbReference type="InterPro" id="IPR003593">
    <property type="entry name" value="AAA+_ATPase"/>
</dbReference>
<evidence type="ECO:0000313" key="4">
    <source>
        <dbReference type="Proteomes" id="UP000799302"/>
    </source>
</evidence>
<evidence type="ECO:0000259" key="2">
    <source>
        <dbReference type="SMART" id="SM00382"/>
    </source>
</evidence>
<proteinExistence type="predicted"/>
<dbReference type="PANTHER" id="PTHR46411">
    <property type="entry name" value="FAMILY ATPASE, PUTATIVE-RELATED"/>
    <property type="match status" value="1"/>
</dbReference>
<protein>
    <recommendedName>
        <fullName evidence="2">AAA+ ATPase domain-containing protein</fullName>
    </recommendedName>
</protein>
<dbReference type="GO" id="GO:0005524">
    <property type="term" value="F:ATP binding"/>
    <property type="evidence" value="ECO:0007669"/>
    <property type="project" value="InterPro"/>
</dbReference>
<keyword evidence="4" id="KW-1185">Reference proteome</keyword>
<dbReference type="OrthoDB" id="10042665at2759"/>
<dbReference type="AlphaFoldDB" id="A0A6A6TWP4"/>
<dbReference type="GO" id="GO:0016887">
    <property type="term" value="F:ATP hydrolysis activity"/>
    <property type="evidence" value="ECO:0007669"/>
    <property type="project" value="InterPro"/>
</dbReference>
<name>A0A6A6TWP4_9PEZI</name>